<gene>
    <name evidence="1" type="ORF">M8C21_032506</name>
</gene>
<dbReference type="AlphaFoldDB" id="A0AAD5BV25"/>
<sequence length="152" mass="17789">MKLVISAGFYDIALKLVEKYGELLSLEYLNRDDSPLALIAGKPEAFLSGTTFNFWQIWAYYYFNTKIADPTQEQLYNTRGTEMHEIRDNLEETTILMQSENQNTIVGYRDLDNSTRGDEFDLILRFWVKGTGQQQKLLNRINEYRVVFKDPP</sequence>
<feature type="non-terminal residue" evidence="1">
    <location>
        <position position="1"/>
    </location>
</feature>
<reference evidence="1" key="1">
    <citation type="submission" date="2022-06" db="EMBL/GenBank/DDBJ databases">
        <title>Uncovering the hologenomic basis of an extraordinary plant invasion.</title>
        <authorList>
            <person name="Bieker V.C."/>
            <person name="Martin M.D."/>
            <person name="Gilbert T."/>
            <person name="Hodgins K."/>
            <person name="Battlay P."/>
            <person name="Petersen B."/>
            <person name="Wilson J."/>
        </authorList>
    </citation>
    <scope>NUCLEOTIDE SEQUENCE</scope>
    <source>
        <strain evidence="1">AA19_3_7</strain>
        <tissue evidence="1">Leaf</tissue>
    </source>
</reference>
<accession>A0AAD5BV25</accession>
<proteinExistence type="predicted"/>
<organism evidence="1 2">
    <name type="scientific">Ambrosia artemisiifolia</name>
    <name type="common">Common ragweed</name>
    <dbReference type="NCBI Taxonomy" id="4212"/>
    <lineage>
        <taxon>Eukaryota</taxon>
        <taxon>Viridiplantae</taxon>
        <taxon>Streptophyta</taxon>
        <taxon>Embryophyta</taxon>
        <taxon>Tracheophyta</taxon>
        <taxon>Spermatophyta</taxon>
        <taxon>Magnoliopsida</taxon>
        <taxon>eudicotyledons</taxon>
        <taxon>Gunneridae</taxon>
        <taxon>Pentapetalae</taxon>
        <taxon>asterids</taxon>
        <taxon>campanulids</taxon>
        <taxon>Asterales</taxon>
        <taxon>Asteraceae</taxon>
        <taxon>Asteroideae</taxon>
        <taxon>Heliantheae alliance</taxon>
        <taxon>Heliantheae</taxon>
        <taxon>Ambrosia</taxon>
    </lineage>
</organism>
<dbReference type="EMBL" id="JAMZMK010011138">
    <property type="protein sequence ID" value="KAI7728809.1"/>
    <property type="molecule type" value="Genomic_DNA"/>
</dbReference>
<comment type="caution">
    <text evidence="1">The sequence shown here is derived from an EMBL/GenBank/DDBJ whole genome shotgun (WGS) entry which is preliminary data.</text>
</comment>
<evidence type="ECO:0000313" key="1">
    <source>
        <dbReference type="EMBL" id="KAI7728809.1"/>
    </source>
</evidence>
<evidence type="ECO:0000313" key="2">
    <source>
        <dbReference type="Proteomes" id="UP001206925"/>
    </source>
</evidence>
<keyword evidence="2" id="KW-1185">Reference proteome</keyword>
<protein>
    <submittedName>
        <fullName evidence="1">Uncharacterized protein</fullName>
    </submittedName>
</protein>
<name>A0AAD5BV25_AMBAR</name>
<dbReference type="Proteomes" id="UP001206925">
    <property type="component" value="Unassembled WGS sequence"/>
</dbReference>